<name>A0A9W9T1T8_9EURO</name>
<accession>A0A9W9T1T8</accession>
<comment type="caution">
    <text evidence="1">The sequence shown here is derived from an EMBL/GenBank/DDBJ whole genome shotgun (WGS) entry which is preliminary data.</text>
</comment>
<reference evidence="1" key="2">
    <citation type="journal article" date="2023" name="IMA Fungus">
        <title>Comparative genomic study of the Penicillium genus elucidates a diverse pangenome and 15 lateral gene transfer events.</title>
        <authorList>
            <person name="Petersen C."/>
            <person name="Sorensen T."/>
            <person name="Nielsen M.R."/>
            <person name="Sondergaard T.E."/>
            <person name="Sorensen J.L."/>
            <person name="Fitzpatrick D.A."/>
            <person name="Frisvad J.C."/>
            <person name="Nielsen K.L."/>
        </authorList>
    </citation>
    <scope>NUCLEOTIDE SEQUENCE</scope>
    <source>
        <strain evidence="1">IBT 16849</strain>
    </source>
</reference>
<sequence length="92" mass="10179">MSGILASGSAELLTAQARHWDIRKNLDFISTLRMAIVIGLQYVGPHITLSILASIEPLTLEYHKSKMHRLLRMQRTLAPKSQLAAQGLALSD</sequence>
<evidence type="ECO:0000313" key="2">
    <source>
        <dbReference type="Proteomes" id="UP001150879"/>
    </source>
</evidence>
<protein>
    <submittedName>
        <fullName evidence="1">Uncharacterized protein</fullName>
    </submittedName>
</protein>
<organism evidence="1 2">
    <name type="scientific">Penicillium cf. griseofulvum</name>
    <dbReference type="NCBI Taxonomy" id="2972120"/>
    <lineage>
        <taxon>Eukaryota</taxon>
        <taxon>Fungi</taxon>
        <taxon>Dikarya</taxon>
        <taxon>Ascomycota</taxon>
        <taxon>Pezizomycotina</taxon>
        <taxon>Eurotiomycetes</taxon>
        <taxon>Eurotiomycetidae</taxon>
        <taxon>Eurotiales</taxon>
        <taxon>Aspergillaceae</taxon>
        <taxon>Penicillium</taxon>
    </lineage>
</organism>
<dbReference type="Proteomes" id="UP001150879">
    <property type="component" value="Unassembled WGS sequence"/>
</dbReference>
<keyword evidence="2" id="KW-1185">Reference proteome</keyword>
<evidence type="ECO:0000313" key="1">
    <source>
        <dbReference type="EMBL" id="KAJ5206343.1"/>
    </source>
</evidence>
<dbReference type="EMBL" id="JAPQKP010000002">
    <property type="protein sequence ID" value="KAJ5206343.1"/>
    <property type="molecule type" value="Genomic_DNA"/>
</dbReference>
<dbReference type="AlphaFoldDB" id="A0A9W9T1T8"/>
<proteinExistence type="predicted"/>
<dbReference type="OrthoDB" id="3266505at2759"/>
<gene>
    <name evidence="1" type="ORF">N7472_002791</name>
</gene>
<reference evidence="1" key="1">
    <citation type="submission" date="2022-11" db="EMBL/GenBank/DDBJ databases">
        <authorList>
            <person name="Petersen C."/>
        </authorList>
    </citation>
    <scope>NUCLEOTIDE SEQUENCE</scope>
    <source>
        <strain evidence="1">IBT 16849</strain>
    </source>
</reference>